<organism evidence="2 3">
    <name type="scientific">Frigoriflavimonas asaccharolytica</name>
    <dbReference type="NCBI Taxonomy" id="2735899"/>
    <lineage>
        <taxon>Bacteria</taxon>
        <taxon>Pseudomonadati</taxon>
        <taxon>Bacteroidota</taxon>
        <taxon>Flavobacteriia</taxon>
        <taxon>Flavobacteriales</taxon>
        <taxon>Weeksellaceae</taxon>
        <taxon>Frigoriflavimonas</taxon>
    </lineage>
</organism>
<keyword evidence="1" id="KW-1133">Transmembrane helix</keyword>
<gene>
    <name evidence="2" type="ORF">HNQ03_000229</name>
</gene>
<feature type="transmembrane region" description="Helical" evidence="1">
    <location>
        <begin position="61"/>
        <end position="79"/>
    </location>
</feature>
<feature type="transmembrane region" description="Helical" evidence="1">
    <location>
        <begin position="115"/>
        <end position="133"/>
    </location>
</feature>
<evidence type="ECO:0000313" key="2">
    <source>
        <dbReference type="EMBL" id="NRS91164.1"/>
    </source>
</evidence>
<evidence type="ECO:0000256" key="1">
    <source>
        <dbReference type="SAM" id="Phobius"/>
    </source>
</evidence>
<dbReference type="AlphaFoldDB" id="A0A8J8G4L0"/>
<name>A0A8J8G4L0_9FLAO</name>
<evidence type="ECO:0000313" key="3">
    <source>
        <dbReference type="Proteomes" id="UP000610746"/>
    </source>
</evidence>
<dbReference type="Proteomes" id="UP000610746">
    <property type="component" value="Unassembled WGS sequence"/>
</dbReference>
<accession>A0A8J8G4L0</accession>
<feature type="transmembrane region" description="Helical" evidence="1">
    <location>
        <begin position="261"/>
        <end position="279"/>
    </location>
</feature>
<keyword evidence="1" id="KW-0472">Membrane</keyword>
<feature type="transmembrane region" description="Helical" evidence="1">
    <location>
        <begin position="308"/>
        <end position="326"/>
    </location>
</feature>
<dbReference type="InterPro" id="IPR045691">
    <property type="entry name" value="DUF6056"/>
</dbReference>
<feature type="transmembrane region" description="Helical" evidence="1">
    <location>
        <begin position="91"/>
        <end position="109"/>
    </location>
</feature>
<feature type="transmembrane region" description="Helical" evidence="1">
    <location>
        <begin position="217"/>
        <end position="241"/>
    </location>
</feature>
<keyword evidence="3" id="KW-1185">Reference proteome</keyword>
<keyword evidence="1" id="KW-0812">Transmembrane</keyword>
<protein>
    <submittedName>
        <fullName evidence="2">Uncharacterized protein</fullName>
    </submittedName>
</protein>
<dbReference type="Pfam" id="PF19528">
    <property type="entry name" value="DUF6056"/>
    <property type="match status" value="1"/>
</dbReference>
<reference evidence="2" key="1">
    <citation type="submission" date="2020-05" db="EMBL/GenBank/DDBJ databases">
        <title>Genomic Encyclopedia of Type Strains, Phase IV (KMG-V): Genome sequencing to study the core and pangenomes of soil and plant-associated prokaryotes.</title>
        <authorList>
            <person name="Whitman W."/>
        </authorList>
    </citation>
    <scope>NUCLEOTIDE SEQUENCE</scope>
    <source>
        <strain evidence="2">16F</strain>
    </source>
</reference>
<feature type="transmembrane region" description="Helical" evidence="1">
    <location>
        <begin position="286"/>
        <end position="302"/>
    </location>
</feature>
<proteinExistence type="predicted"/>
<feature type="transmembrane region" description="Helical" evidence="1">
    <location>
        <begin position="179"/>
        <end position="196"/>
    </location>
</feature>
<comment type="caution">
    <text evidence="2">The sequence shown here is derived from an EMBL/GenBank/DDBJ whole genome shotgun (WGS) entry which is preliminary data.</text>
</comment>
<dbReference type="EMBL" id="JABSNO010000001">
    <property type="protein sequence ID" value="NRS91164.1"/>
    <property type="molecule type" value="Genomic_DNA"/>
</dbReference>
<sequence length="414" mass="48303">MFNTYQTDDYGFAASTNELGIWQHCIQKYFNWGGRYFAFSLNAFNPAGNLSLNWLPKAFPMFLWGNLIFGFFLNFQRYFNLNNSQAVKKSFIAFLFYTVVLASLSEHYFWLTGAIVYQLPHIFGLYFLYILGIKKTNLLLEILKYFLIFAMMGSNEIVALFLLLFLIFQFYKNLNKDTFSQFVFGLIFFCFTFFAPGNFVRMGDEETDFWMSNLKKIAVAIANAVYVLLKVGLIIPLFIAVFQAEILKIKQQFSVKDLWKFQMMLMVVLAFTGFIMVASERSLEPILIFALLSTSVLVSQYFNKIKKLWMVSLALIFIPSIMLFPYKSIYFNLNYNLNEIGEELISTDLQKFENEIADRHETLRTSKSKEVGLKPIKTVPKILYFDELGTVNNRNYVNSQLKAFYKKKSVFIEN</sequence>
<feature type="transmembrane region" description="Helical" evidence="1">
    <location>
        <begin position="145"/>
        <end position="167"/>
    </location>
</feature>